<dbReference type="AlphaFoldDB" id="A0A9W4WQJ0"/>
<protein>
    <submittedName>
        <fullName evidence="1">13879_t:CDS:1</fullName>
    </submittedName>
</protein>
<comment type="caution">
    <text evidence="1">The sequence shown here is derived from an EMBL/GenBank/DDBJ whole genome shotgun (WGS) entry which is preliminary data.</text>
</comment>
<gene>
    <name evidence="1" type="ORF">FWILDA_LOCUS1596</name>
</gene>
<organism evidence="1 2">
    <name type="scientific">Funneliformis geosporum</name>
    <dbReference type="NCBI Taxonomy" id="1117311"/>
    <lineage>
        <taxon>Eukaryota</taxon>
        <taxon>Fungi</taxon>
        <taxon>Fungi incertae sedis</taxon>
        <taxon>Mucoromycota</taxon>
        <taxon>Glomeromycotina</taxon>
        <taxon>Glomeromycetes</taxon>
        <taxon>Glomerales</taxon>
        <taxon>Glomeraceae</taxon>
        <taxon>Funneliformis</taxon>
    </lineage>
</organism>
<dbReference type="EMBL" id="CAMKVN010000159">
    <property type="protein sequence ID" value="CAI2164494.1"/>
    <property type="molecule type" value="Genomic_DNA"/>
</dbReference>
<name>A0A9W4WQJ0_9GLOM</name>
<reference evidence="1" key="1">
    <citation type="submission" date="2022-08" db="EMBL/GenBank/DDBJ databases">
        <authorList>
            <person name="Kallberg Y."/>
            <person name="Tangrot J."/>
            <person name="Rosling A."/>
        </authorList>
    </citation>
    <scope>NUCLEOTIDE SEQUENCE</scope>
    <source>
        <strain evidence="1">Wild A</strain>
    </source>
</reference>
<proteinExistence type="predicted"/>
<keyword evidence="2" id="KW-1185">Reference proteome</keyword>
<sequence length="107" mass="12188">MHIDLSRKENITPLEYLANFLRKTYQEVGSDEDPLQEEDQSEEDNKVSFCKEFDFYITNESSSEENPLTNNLTLTALASMNNLSKIRKALVICALIDISCATSSQFQ</sequence>
<evidence type="ECO:0000313" key="1">
    <source>
        <dbReference type="EMBL" id="CAI2164494.1"/>
    </source>
</evidence>
<accession>A0A9W4WQJ0</accession>
<evidence type="ECO:0000313" key="2">
    <source>
        <dbReference type="Proteomes" id="UP001153678"/>
    </source>
</evidence>
<dbReference type="Proteomes" id="UP001153678">
    <property type="component" value="Unassembled WGS sequence"/>
</dbReference>